<reference evidence="2" key="1">
    <citation type="submission" date="2016-06" db="EMBL/GenBank/DDBJ databases">
        <title>Pandoraea oxalativorans DSM 23570 Genome Sequencing.</title>
        <authorList>
            <person name="Ee R."/>
            <person name="Lim Y.-L."/>
            <person name="Yong D."/>
            <person name="Yin W.-F."/>
            <person name="Chan K.-G."/>
        </authorList>
    </citation>
    <scope>NUCLEOTIDE SEQUENCE</scope>
    <source>
        <strain evidence="2">DSM 23570</strain>
        <plasmid evidence="2">pPO70-1</plasmid>
    </source>
</reference>
<dbReference type="EMBL" id="CP011518">
    <property type="protein sequence ID" value="AKK24838.1"/>
    <property type="molecule type" value="Genomic_DNA"/>
</dbReference>
<feature type="compositionally biased region" description="Gly residues" evidence="1">
    <location>
        <begin position="36"/>
        <end position="46"/>
    </location>
</feature>
<dbReference type="PATRIC" id="fig|573737.6.peg.5814"/>
<dbReference type="SUPFAM" id="SSF52047">
    <property type="entry name" value="RNI-like"/>
    <property type="match status" value="1"/>
</dbReference>
<evidence type="ECO:0000256" key="1">
    <source>
        <dbReference type="SAM" id="MobiDB-lite"/>
    </source>
</evidence>
<name>A0A0G3IE58_9BURK</name>
<dbReference type="KEGG" id="pox:MB84_29125"/>
<protein>
    <submittedName>
        <fullName evidence="2">Uncharacterized protein</fullName>
    </submittedName>
</protein>
<dbReference type="Proteomes" id="UP000035050">
    <property type="component" value="Plasmid pPO70-1"/>
</dbReference>
<keyword evidence="3" id="KW-1185">Reference proteome</keyword>
<proteinExistence type="predicted"/>
<gene>
    <name evidence="2" type="ORF">MB84_29125</name>
</gene>
<evidence type="ECO:0000313" key="3">
    <source>
        <dbReference type="Proteomes" id="UP000035050"/>
    </source>
</evidence>
<accession>A0A0G3IE58</accession>
<dbReference type="Gene3D" id="3.80.10.10">
    <property type="entry name" value="Ribonuclease Inhibitor"/>
    <property type="match status" value="1"/>
</dbReference>
<organism evidence="2 3">
    <name type="scientific">Pandoraea oxalativorans</name>
    <dbReference type="NCBI Taxonomy" id="573737"/>
    <lineage>
        <taxon>Bacteria</taxon>
        <taxon>Pseudomonadati</taxon>
        <taxon>Pseudomonadota</taxon>
        <taxon>Betaproteobacteria</taxon>
        <taxon>Burkholderiales</taxon>
        <taxon>Burkholderiaceae</taxon>
        <taxon>Pandoraea</taxon>
    </lineage>
</organism>
<dbReference type="InterPro" id="IPR032675">
    <property type="entry name" value="LRR_dom_sf"/>
</dbReference>
<feature type="region of interest" description="Disordered" evidence="1">
    <location>
        <begin position="1"/>
        <end position="53"/>
    </location>
</feature>
<sequence length="331" mass="35406">MQSTKSSETHAPVGPSYDPNETGQAPADALRTAAPGGVGAAPGGVGAAPAGEGFTPTRTLAEQGALPDKAEPWTKIRLDLPHCQLTPAQLREIAEFIESQSASLRDLSLDLSGCSGLESLLGLEEVFRSLGSAAALEVLVIYMRSPAYTDNDETLAALGQSLTELDALGAFALDIAGHNFSDVGVATFFYQVSRVPNLRQMWLSFARGKRLSAQSFEHIEHLVAASETLKKLSLDFSHMQAIDDEASAYFGPIAGRIAKALEEFNVNISGTACTNDGLENILRGTRASPVERLSIHAFDVARIDHHARAIVNGFSSFRMKASLYTRPEDFT</sequence>
<dbReference type="AlphaFoldDB" id="A0A0G3IE58"/>
<dbReference type="RefSeq" id="WP_052654460.1">
    <property type="nucleotide sequence ID" value="NZ_CP011518.2"/>
</dbReference>
<keyword evidence="2" id="KW-0614">Plasmid</keyword>
<geneLocation type="plasmid" evidence="2 3">
    <name>pPO70-1</name>
</geneLocation>
<evidence type="ECO:0000313" key="2">
    <source>
        <dbReference type="EMBL" id="AKK24838.1"/>
    </source>
</evidence>